<dbReference type="Gene3D" id="3.40.50.12780">
    <property type="entry name" value="N-terminal domain of ligase-like"/>
    <property type="match status" value="1"/>
</dbReference>
<dbReference type="OrthoDB" id="9803968at2"/>
<evidence type="ECO:0000256" key="1">
    <source>
        <dbReference type="ARBA" id="ARBA00022598"/>
    </source>
</evidence>
<protein>
    <submittedName>
        <fullName evidence="4">(2,3-dihydroxybenzoyl)adenylate synthase</fullName>
    </submittedName>
</protein>
<dbReference type="EMBL" id="QZFU01000041">
    <property type="protein sequence ID" value="RJO70066.1"/>
    <property type="molecule type" value="Genomic_DNA"/>
</dbReference>
<dbReference type="PANTHER" id="PTHR43767">
    <property type="entry name" value="LONG-CHAIN-FATTY-ACID--COA LIGASE"/>
    <property type="match status" value="1"/>
</dbReference>
<evidence type="ECO:0000313" key="5">
    <source>
        <dbReference type="Proteomes" id="UP000266677"/>
    </source>
</evidence>
<keyword evidence="5" id="KW-1185">Reference proteome</keyword>
<dbReference type="InterPro" id="IPR050237">
    <property type="entry name" value="ATP-dep_AMP-bd_enzyme"/>
</dbReference>
<dbReference type="AlphaFoldDB" id="A0A3A4JZI0"/>
<sequence>MPVNRIDEARARRYRAEGLWGSERVDQIVLGSGREDALAITAGGRRLTRGELAAAVHGAAKRLSASGIRRGDMVVVQLPNDLELVVLTLALSSIGAPPILTPIMLRERELDHIVRVTQPVAIAVPGRWNRFDHLALARRLRTAHPCVRTLLSFDSDDAIDLRTLCSAEDTLPDPEQARLSDPALCLLSNGTTGTPKVIPRLQEAYGYQLRATPKVAGVDQDSVYLAVMPATHGFVLGCPGILGTLGAGGRVVLGVSTEPEVVFELIERERVTHCTLVPALAERWAEAGLDTERDLSSLRVLQVGGARPRRGQIERVPEALGCVIQQCYGMSEGLLNYTGLDDPDDIVYETQGRPASPADEILIVDDDGAPVAPGAVGELLTRGPYTVAGYYADPEATARAFTPDGFYRTGDLARLHPSGSLIVEGRSRDVINRGGEKIPATELELLAAEHPSVAAAAVIGVPDDRFGEVVRLYLVCRNGAVTPELPEIRRFLQDRGLARFKLPEQLAVVETLPYSGIGKVDKKALRASSKAEVSPRD</sequence>
<dbReference type="Pfam" id="PF00501">
    <property type="entry name" value="AMP-binding"/>
    <property type="match status" value="1"/>
</dbReference>
<dbReference type="InterPro" id="IPR025110">
    <property type="entry name" value="AMP-bd_C"/>
</dbReference>
<dbReference type="PANTHER" id="PTHR43767:SF1">
    <property type="entry name" value="NONRIBOSOMAL PEPTIDE SYNTHASE PES1 (EUROFUNG)-RELATED"/>
    <property type="match status" value="1"/>
</dbReference>
<feature type="domain" description="AMP-binding enzyme C-terminal" evidence="3">
    <location>
        <begin position="442"/>
        <end position="519"/>
    </location>
</feature>
<dbReference type="InterPro" id="IPR045851">
    <property type="entry name" value="AMP-bd_C_sf"/>
</dbReference>
<evidence type="ECO:0000259" key="2">
    <source>
        <dbReference type="Pfam" id="PF00501"/>
    </source>
</evidence>
<gene>
    <name evidence="4" type="ORF">D5S18_29880</name>
</gene>
<proteinExistence type="predicted"/>
<keyword evidence="1" id="KW-0436">Ligase</keyword>
<dbReference type="RefSeq" id="WP_120044433.1">
    <property type="nucleotide sequence ID" value="NZ_QZFU01000041.1"/>
</dbReference>
<name>A0A3A4JZI0_9NOCA</name>
<dbReference type="SUPFAM" id="SSF56801">
    <property type="entry name" value="Acetyl-CoA synthetase-like"/>
    <property type="match status" value="1"/>
</dbReference>
<dbReference type="Gene3D" id="3.30.300.30">
    <property type="match status" value="1"/>
</dbReference>
<organism evidence="4 5">
    <name type="scientific">Nocardia panacis</name>
    <dbReference type="NCBI Taxonomy" id="2340916"/>
    <lineage>
        <taxon>Bacteria</taxon>
        <taxon>Bacillati</taxon>
        <taxon>Actinomycetota</taxon>
        <taxon>Actinomycetes</taxon>
        <taxon>Mycobacteriales</taxon>
        <taxon>Nocardiaceae</taxon>
        <taxon>Nocardia</taxon>
    </lineage>
</organism>
<comment type="caution">
    <text evidence="4">The sequence shown here is derived from an EMBL/GenBank/DDBJ whole genome shotgun (WGS) entry which is preliminary data.</text>
</comment>
<dbReference type="Pfam" id="PF13193">
    <property type="entry name" value="AMP-binding_C"/>
    <property type="match status" value="1"/>
</dbReference>
<feature type="domain" description="AMP-dependent synthetase/ligase" evidence="2">
    <location>
        <begin position="34"/>
        <end position="391"/>
    </location>
</feature>
<dbReference type="Proteomes" id="UP000266677">
    <property type="component" value="Unassembled WGS sequence"/>
</dbReference>
<dbReference type="InterPro" id="IPR000873">
    <property type="entry name" value="AMP-dep_synth/lig_dom"/>
</dbReference>
<evidence type="ECO:0000313" key="4">
    <source>
        <dbReference type="EMBL" id="RJO70066.1"/>
    </source>
</evidence>
<dbReference type="InterPro" id="IPR042099">
    <property type="entry name" value="ANL_N_sf"/>
</dbReference>
<reference evidence="4 5" key="1">
    <citation type="submission" date="2018-09" db="EMBL/GenBank/DDBJ databases">
        <title>YIM PH21274 draft genome.</title>
        <authorList>
            <person name="Miao C."/>
        </authorList>
    </citation>
    <scope>NUCLEOTIDE SEQUENCE [LARGE SCALE GENOMIC DNA]</scope>
    <source>
        <strain evidence="4 5">YIM PH 21724</strain>
    </source>
</reference>
<evidence type="ECO:0000259" key="3">
    <source>
        <dbReference type="Pfam" id="PF13193"/>
    </source>
</evidence>
<dbReference type="FunFam" id="2.30.38.10:FF:000003">
    <property type="entry name" value="Vibriobactin-specific 2,3-dihydroxybenzoate-AMP ligase"/>
    <property type="match status" value="1"/>
</dbReference>
<accession>A0A3A4JZI0</accession>
<dbReference type="GO" id="GO:0016878">
    <property type="term" value="F:acid-thiol ligase activity"/>
    <property type="evidence" value="ECO:0007669"/>
    <property type="project" value="UniProtKB-ARBA"/>
</dbReference>